<dbReference type="EMBL" id="CP034539">
    <property type="protein sequence ID" value="AZQ39926.1"/>
    <property type="molecule type" value="Genomic_DNA"/>
</dbReference>
<evidence type="ECO:0000313" key="3">
    <source>
        <dbReference type="Proteomes" id="UP000280298"/>
    </source>
</evidence>
<organism evidence="2 3">
    <name type="scientific">Streptomyces cyaneochromogenes</name>
    <dbReference type="NCBI Taxonomy" id="2496836"/>
    <lineage>
        <taxon>Bacteria</taxon>
        <taxon>Bacillati</taxon>
        <taxon>Actinomycetota</taxon>
        <taxon>Actinomycetes</taxon>
        <taxon>Kitasatosporales</taxon>
        <taxon>Streptomycetaceae</taxon>
        <taxon>Streptomyces</taxon>
    </lineage>
</organism>
<sequence>MRSASPSSGWAGRCSAPGARTPPRRRGPTPRPRPTWSPRSKAWCPRAGSPSRRKWARRSARPP</sequence>
<accession>A0A3S9ML93</accession>
<dbReference type="AlphaFoldDB" id="A0A3S9ML93"/>
<feature type="compositionally biased region" description="Basic residues" evidence="1">
    <location>
        <begin position="51"/>
        <end position="63"/>
    </location>
</feature>
<reference evidence="2 3" key="1">
    <citation type="journal article" date="2019" name="Int. J. Syst. Evol. Microbiol.">
        <title>Streptomyces cyaneochromogenes sp. nov., a blue pigment-producing actinomycete from manganese-contaminated soil.</title>
        <authorList>
            <person name="Tang X."/>
            <person name="Zhao J."/>
            <person name="Li K."/>
            <person name="Chen Z."/>
            <person name="Sun Y."/>
            <person name="Gao J."/>
        </authorList>
    </citation>
    <scope>NUCLEOTIDE SEQUENCE [LARGE SCALE GENOMIC DNA]</scope>
    <source>
        <strain evidence="2 3">MK-45</strain>
    </source>
</reference>
<keyword evidence="3" id="KW-1185">Reference proteome</keyword>
<evidence type="ECO:0000313" key="2">
    <source>
        <dbReference type="EMBL" id="AZQ39926.1"/>
    </source>
</evidence>
<dbReference type="KEGG" id="scya:EJ357_46365"/>
<feature type="region of interest" description="Disordered" evidence="1">
    <location>
        <begin position="1"/>
        <end position="63"/>
    </location>
</feature>
<name>A0A3S9ML93_9ACTN</name>
<evidence type="ECO:0000256" key="1">
    <source>
        <dbReference type="SAM" id="MobiDB-lite"/>
    </source>
</evidence>
<dbReference type="Proteomes" id="UP000280298">
    <property type="component" value="Chromosome"/>
</dbReference>
<protein>
    <submittedName>
        <fullName evidence="2">Uncharacterized protein</fullName>
    </submittedName>
</protein>
<proteinExistence type="predicted"/>
<gene>
    <name evidence="2" type="ORF">EJ357_46365</name>
</gene>